<evidence type="ECO:0000313" key="4">
    <source>
        <dbReference type="Proteomes" id="UP000035036"/>
    </source>
</evidence>
<protein>
    <recommendedName>
        <fullName evidence="2">Integrase catalytic domain-containing protein</fullName>
    </recommendedName>
</protein>
<dbReference type="Pfam" id="PF12835">
    <property type="entry name" value="Integrase_1"/>
    <property type="match status" value="1"/>
</dbReference>
<dbReference type="Gene3D" id="1.10.443.10">
    <property type="entry name" value="Intergrase catalytic core"/>
    <property type="match status" value="1"/>
</dbReference>
<dbReference type="EMBL" id="CP010311">
    <property type="protein sequence ID" value="AJF05431.1"/>
    <property type="molecule type" value="Genomic_DNA"/>
</dbReference>
<accession>A0A0B5FP97</accession>
<evidence type="ECO:0000256" key="1">
    <source>
        <dbReference type="ARBA" id="ARBA00023172"/>
    </source>
</evidence>
<dbReference type="InterPro" id="IPR024456">
    <property type="entry name" value="Integrase_catalytic_putative"/>
</dbReference>
<dbReference type="OrthoDB" id="5444728at2"/>
<dbReference type="InterPro" id="IPR013762">
    <property type="entry name" value="Integrase-like_cat_sf"/>
</dbReference>
<dbReference type="GO" id="GO:0003677">
    <property type="term" value="F:DNA binding"/>
    <property type="evidence" value="ECO:0007669"/>
    <property type="project" value="InterPro"/>
</dbReference>
<dbReference type="InterPro" id="IPR011010">
    <property type="entry name" value="DNA_brk_join_enz"/>
</dbReference>
<feature type="domain" description="Integrase catalytic" evidence="2">
    <location>
        <begin position="120"/>
        <end position="263"/>
    </location>
</feature>
<dbReference type="KEGG" id="gsb:GSUB_00895"/>
<dbReference type="Proteomes" id="UP000035036">
    <property type="component" value="Chromosome"/>
</dbReference>
<proteinExistence type="predicted"/>
<dbReference type="GO" id="GO:0015074">
    <property type="term" value="P:DNA integration"/>
    <property type="evidence" value="ECO:0007669"/>
    <property type="project" value="InterPro"/>
</dbReference>
<organism evidence="3 4">
    <name type="scientific">Geoalkalibacter subterraneus</name>
    <dbReference type="NCBI Taxonomy" id="483547"/>
    <lineage>
        <taxon>Bacteria</taxon>
        <taxon>Pseudomonadati</taxon>
        <taxon>Thermodesulfobacteriota</taxon>
        <taxon>Desulfuromonadia</taxon>
        <taxon>Desulfuromonadales</taxon>
        <taxon>Geoalkalibacteraceae</taxon>
        <taxon>Geoalkalibacter</taxon>
    </lineage>
</organism>
<reference evidence="3 4" key="1">
    <citation type="journal article" date="2015" name="Genome Announc.">
        <title>Genomes of Geoalkalibacter ferrihydriticus Z-0531T and Geoalkalibacter subterraneus Red1T, Two Haloalkaliphilic Metal-Reducing Deltaproteobacteria.</title>
        <authorList>
            <person name="Badalamenti J.P."/>
            <person name="Krajmalnik-Brown R."/>
            <person name="Torres C.I."/>
            <person name="Bond D.R."/>
        </authorList>
    </citation>
    <scope>NUCLEOTIDE SEQUENCE [LARGE SCALE GENOMIC DNA]</scope>
    <source>
        <strain evidence="3 4">Red1</strain>
    </source>
</reference>
<evidence type="ECO:0000313" key="3">
    <source>
        <dbReference type="EMBL" id="AJF05431.1"/>
    </source>
</evidence>
<dbReference type="RefSeq" id="WP_040198737.1">
    <property type="nucleotide sequence ID" value="NZ_CP010311.1"/>
</dbReference>
<name>A0A0B5FP97_9BACT</name>
<keyword evidence="1" id="KW-0233">DNA recombination</keyword>
<dbReference type="AlphaFoldDB" id="A0A0B5FP97"/>
<gene>
    <name evidence="3" type="ORF">GSUB_00895</name>
</gene>
<keyword evidence="4" id="KW-1185">Reference proteome</keyword>
<dbReference type="HOGENOM" id="CLU_043802_0_0_7"/>
<sequence>MRKTGGKKNYGWGSKAGYAGIMALKHHLGQKHGSLRSHIYRWTIFARYLNESGLRDTRLVTTDTLLAYAMTLQTRIEAGQLSRSYAVNLISTVNVTMSLLRGESSIRISPKLILGPRTRIRTTPPAGMNRAIVAAAAQYIADRTAPKEASVIHLAREAGLRLREACLMDIDEALIQAERGKMRIIRGTKGGYGRNMQRWIPVRDSLIDALRRANEVRGESKCLVPPNKTLKQFTDSVHYFWNLARTNYDLRKIHDLRAAYACDRYQQITGYPAPVFSKGKVLATQSADLRAREIISAELGHRRIDIIGAYIGGRS</sequence>
<dbReference type="SUPFAM" id="SSF56349">
    <property type="entry name" value="DNA breaking-rejoining enzymes"/>
    <property type="match status" value="1"/>
</dbReference>
<evidence type="ECO:0000259" key="2">
    <source>
        <dbReference type="Pfam" id="PF12835"/>
    </source>
</evidence>
<dbReference type="GO" id="GO:0006310">
    <property type="term" value="P:DNA recombination"/>
    <property type="evidence" value="ECO:0007669"/>
    <property type="project" value="UniProtKB-KW"/>
</dbReference>